<feature type="region of interest" description="Disordered" evidence="1">
    <location>
        <begin position="55"/>
        <end position="78"/>
    </location>
</feature>
<evidence type="ECO:0000313" key="4">
    <source>
        <dbReference type="Proteomes" id="UP000664844"/>
    </source>
</evidence>
<keyword evidence="2" id="KW-1133">Transmembrane helix</keyword>
<keyword evidence="2" id="KW-0812">Transmembrane</keyword>
<feature type="transmembrane region" description="Helical" evidence="2">
    <location>
        <begin position="94"/>
        <end position="112"/>
    </location>
</feature>
<proteinExistence type="predicted"/>
<dbReference type="Proteomes" id="UP000664844">
    <property type="component" value="Unassembled WGS sequence"/>
</dbReference>
<sequence length="130" mass="14953">MSSRLLKPFTVSDRRQINRLRAFIPNRESQLARLRELSGSQDAHLDYLKRLREQNRRPLLPEGQGSGGHPQRVGRVRKQPASGSLVRFLQRQPWVLGLLAWVLLMGMAWSSWNVLVSPGFTEVPEVRDDE</sequence>
<protein>
    <submittedName>
        <fullName evidence="3">Uncharacterized protein</fullName>
    </submittedName>
</protein>
<organism evidence="3 4">
    <name type="scientific">Phormidium pseudopriestleyi FRX01</name>
    <dbReference type="NCBI Taxonomy" id="1759528"/>
    <lineage>
        <taxon>Bacteria</taxon>
        <taxon>Bacillati</taxon>
        <taxon>Cyanobacteriota</taxon>
        <taxon>Cyanophyceae</taxon>
        <taxon>Oscillatoriophycideae</taxon>
        <taxon>Oscillatoriales</taxon>
        <taxon>Oscillatoriaceae</taxon>
        <taxon>Phormidium</taxon>
    </lineage>
</organism>
<evidence type="ECO:0000256" key="2">
    <source>
        <dbReference type="SAM" id="Phobius"/>
    </source>
</evidence>
<comment type="caution">
    <text evidence="3">The sequence shown here is derived from an EMBL/GenBank/DDBJ whole genome shotgun (WGS) entry which is preliminary data.</text>
</comment>
<keyword evidence="2" id="KW-0472">Membrane</keyword>
<evidence type="ECO:0000256" key="1">
    <source>
        <dbReference type="SAM" id="MobiDB-lite"/>
    </source>
</evidence>
<accession>A0ABS3G047</accession>
<reference evidence="3 4" key="1">
    <citation type="submission" date="2021-03" db="EMBL/GenBank/DDBJ databases">
        <title>Metabolic Capacity of the Antarctic Cyanobacterium Phormidium pseudopriestleyi that Sustains Oxygenic Photosynthesis in the Presence of Hydrogen Sulfide.</title>
        <authorList>
            <person name="Lumian J.E."/>
            <person name="Jungblut A.D."/>
            <person name="Dillon M.L."/>
            <person name="Hawes I."/>
            <person name="Doran P.T."/>
            <person name="Mackey T.J."/>
            <person name="Dick G.J."/>
            <person name="Grettenberger C.L."/>
            <person name="Sumner D.Y."/>
        </authorList>
    </citation>
    <scope>NUCLEOTIDE SEQUENCE [LARGE SCALE GENOMIC DNA]</scope>
    <source>
        <strain evidence="3 4">FRX01</strain>
    </source>
</reference>
<gene>
    <name evidence="3" type="ORF">J0895_23385</name>
</gene>
<evidence type="ECO:0000313" key="3">
    <source>
        <dbReference type="EMBL" id="MBO0351972.1"/>
    </source>
</evidence>
<dbReference type="EMBL" id="JAFLQW010000612">
    <property type="protein sequence ID" value="MBO0351972.1"/>
    <property type="molecule type" value="Genomic_DNA"/>
</dbReference>
<name>A0ABS3G047_9CYAN</name>
<keyword evidence="4" id="KW-1185">Reference proteome</keyword>
<dbReference type="RefSeq" id="WP_207090397.1">
    <property type="nucleotide sequence ID" value="NZ_JAFLQW010000612.1"/>
</dbReference>